<dbReference type="PANTHER" id="PTHR43135:SF3">
    <property type="entry name" value="ALPHA-D-RIBOSE 1-METHYLPHOSPHONATE 5-TRIPHOSPHATE DIPHOSPHATASE"/>
    <property type="match status" value="1"/>
</dbReference>
<dbReference type="RefSeq" id="WP_369869190.1">
    <property type="nucleotide sequence ID" value="NZ_JBGFFE010000019.1"/>
</dbReference>
<dbReference type="Proteomes" id="UP001565220">
    <property type="component" value="Unassembled WGS sequence"/>
</dbReference>
<evidence type="ECO:0000313" key="2">
    <source>
        <dbReference type="EMBL" id="MEY8764312.1"/>
    </source>
</evidence>
<keyword evidence="3" id="KW-1185">Reference proteome</keyword>
<dbReference type="InterPro" id="IPR032466">
    <property type="entry name" value="Metal_Hydrolase"/>
</dbReference>
<dbReference type="CDD" id="cd01299">
    <property type="entry name" value="Met_dep_hydrolase_A"/>
    <property type="match status" value="1"/>
</dbReference>
<dbReference type="SUPFAM" id="SSF51338">
    <property type="entry name" value="Composite domain of metallo-dependent hydrolases"/>
    <property type="match status" value="1"/>
</dbReference>
<evidence type="ECO:0000313" key="3">
    <source>
        <dbReference type="Proteomes" id="UP001565220"/>
    </source>
</evidence>
<proteinExistence type="predicted"/>
<protein>
    <submittedName>
        <fullName evidence="2">Amidohydrolase family protein</fullName>
    </submittedName>
</protein>
<dbReference type="InterPro" id="IPR011059">
    <property type="entry name" value="Metal-dep_hydrolase_composite"/>
</dbReference>
<dbReference type="Pfam" id="PF01979">
    <property type="entry name" value="Amidohydro_1"/>
    <property type="match status" value="1"/>
</dbReference>
<sequence length="450" mass="49792">MNKRNNIRAFINCNIIDGKFEKDKDTVRKGTILVETADGKGKIKFVGNKDEVSIPNNCKIVDLKDKYVLPGLINAHAHLFGDGSPTSPEQLKRTPDENLEYMKSSLGKHLIKETMKKNAMAALHAGVTTFRSVGDPFYYDIEVKNEIKNSPEVGPTMLCAGPMICITGGHGYKFISQAIDSPWEGRKKVREHIYNGTDLIKIANTGGVTDSKKIGEAGRAQMTYDEIAAICDEAHRAGYLVASHCQSTKGLKEALRAGVDTIEHGAEMDDEVISLFKHNPRSLRGYSSLAPTFLTIYYILGLSTKYTKLTDIQFANGKIIEKRMSSGFKTALKNGIRTALGTDAAMPYVTHYGTWKELKLHVRDGGTTNRQAIMHATKSNSEILGIDKEVGTLESGKYADFIVVDGDPIENLNYLGSPYMVVKNGQIVKKTDDYIIPEIENMIKKLDKEM</sequence>
<dbReference type="Gene3D" id="2.30.40.10">
    <property type="entry name" value="Urease, subunit C, domain 1"/>
    <property type="match status" value="2"/>
</dbReference>
<dbReference type="Gene3D" id="3.40.50.10910">
    <property type="entry name" value="Amidohydrolase"/>
    <property type="match status" value="1"/>
</dbReference>
<accession>A0ABV4DZH2</accession>
<organism evidence="2 3">
    <name type="scientific">Clostridium lapidicellarium</name>
    <dbReference type="NCBI Taxonomy" id="3240931"/>
    <lineage>
        <taxon>Bacteria</taxon>
        <taxon>Bacillati</taxon>
        <taxon>Bacillota</taxon>
        <taxon>Clostridia</taxon>
        <taxon>Eubacteriales</taxon>
        <taxon>Clostridiaceae</taxon>
        <taxon>Clostridium</taxon>
    </lineage>
</organism>
<dbReference type="InterPro" id="IPR057744">
    <property type="entry name" value="OTAase-like"/>
</dbReference>
<comment type="caution">
    <text evidence="2">The sequence shown here is derived from an EMBL/GenBank/DDBJ whole genome shotgun (WGS) entry which is preliminary data.</text>
</comment>
<reference evidence="2 3" key="1">
    <citation type="submission" date="2024-08" db="EMBL/GenBank/DDBJ databases">
        <title>Clostridium lapicellarii sp. nov., and Clostridium renhuaiense sp. nov., two species isolated from the mud in a fermentation cellar used for producing sauce-flavour Chinese liquors.</title>
        <authorList>
            <person name="Yang F."/>
            <person name="Wang H."/>
            <person name="Chen L.Q."/>
            <person name="Zhou N."/>
            <person name="Lu J.J."/>
            <person name="Pu X.X."/>
            <person name="Wan B."/>
            <person name="Wang L."/>
            <person name="Liu S.J."/>
        </authorList>
    </citation>
    <scope>NUCLEOTIDE SEQUENCE [LARGE SCALE GENOMIC DNA]</scope>
    <source>
        <strain evidence="2 3">MT-113</strain>
    </source>
</reference>
<dbReference type="InterPro" id="IPR006680">
    <property type="entry name" value="Amidohydro-rel"/>
</dbReference>
<dbReference type="Gene3D" id="1.20.58.520">
    <property type="entry name" value="Amidohydrolase"/>
    <property type="match status" value="1"/>
</dbReference>
<evidence type="ECO:0000259" key="1">
    <source>
        <dbReference type="Pfam" id="PF01979"/>
    </source>
</evidence>
<dbReference type="InterPro" id="IPR051781">
    <property type="entry name" value="Metallo-dep_Hydrolase"/>
</dbReference>
<dbReference type="SUPFAM" id="SSF51556">
    <property type="entry name" value="Metallo-dependent hydrolases"/>
    <property type="match status" value="1"/>
</dbReference>
<feature type="domain" description="Amidohydrolase-related" evidence="1">
    <location>
        <begin position="67"/>
        <end position="428"/>
    </location>
</feature>
<dbReference type="PANTHER" id="PTHR43135">
    <property type="entry name" value="ALPHA-D-RIBOSE 1-METHYLPHOSPHONATE 5-TRIPHOSPHATE DIPHOSPHATASE"/>
    <property type="match status" value="1"/>
</dbReference>
<dbReference type="EMBL" id="JBGFFE010000019">
    <property type="protein sequence ID" value="MEY8764312.1"/>
    <property type="molecule type" value="Genomic_DNA"/>
</dbReference>
<gene>
    <name evidence="2" type="ORF">AB8S09_11800</name>
</gene>
<name>A0ABV4DZH2_9CLOT</name>